<dbReference type="FunFam" id="3.40.50.150:FF:000010">
    <property type="entry name" value="Protein-L-isoaspartate O-methyltransferase"/>
    <property type="match status" value="1"/>
</dbReference>
<dbReference type="CDD" id="cd02440">
    <property type="entry name" value="AdoMet_MTases"/>
    <property type="match status" value="1"/>
</dbReference>
<dbReference type="GO" id="GO:0005737">
    <property type="term" value="C:cytoplasm"/>
    <property type="evidence" value="ECO:0007669"/>
    <property type="project" value="UniProtKB-SubCell"/>
</dbReference>
<dbReference type="EC" id="2.1.1.77" evidence="7"/>
<evidence type="ECO:0000256" key="1">
    <source>
        <dbReference type="ARBA" id="ARBA00004496"/>
    </source>
</evidence>
<dbReference type="AlphaFoldDB" id="A0A1H8Z937"/>
<dbReference type="STRING" id="1299341.SAMN05444005_101566"/>
<organism evidence="8 9">
    <name type="scientific">Flavobacterium urocaniciphilum</name>
    <dbReference type="NCBI Taxonomy" id="1299341"/>
    <lineage>
        <taxon>Bacteria</taxon>
        <taxon>Pseudomonadati</taxon>
        <taxon>Bacteroidota</taxon>
        <taxon>Flavobacteriia</taxon>
        <taxon>Flavobacteriales</taxon>
        <taxon>Flavobacteriaceae</taxon>
        <taxon>Flavobacterium</taxon>
    </lineage>
</organism>
<comment type="similarity">
    <text evidence="2 7">Belongs to the methyltransferase superfamily. L-isoaspartyl/D-aspartyl protein methyltransferase family.</text>
</comment>
<feature type="active site" evidence="7">
    <location>
        <position position="64"/>
    </location>
</feature>
<evidence type="ECO:0000313" key="8">
    <source>
        <dbReference type="EMBL" id="SEP60944.1"/>
    </source>
</evidence>
<evidence type="ECO:0000256" key="4">
    <source>
        <dbReference type="ARBA" id="ARBA00022603"/>
    </source>
</evidence>
<evidence type="ECO:0000313" key="9">
    <source>
        <dbReference type="Proteomes" id="UP000198648"/>
    </source>
</evidence>
<dbReference type="PANTHER" id="PTHR11579:SF0">
    <property type="entry name" value="PROTEIN-L-ISOASPARTATE(D-ASPARTATE) O-METHYLTRANSFERASE"/>
    <property type="match status" value="1"/>
</dbReference>
<protein>
    <recommendedName>
        <fullName evidence="7">Protein-L-isoaspartate O-methyltransferase</fullName>
        <ecNumber evidence="7">2.1.1.77</ecNumber>
    </recommendedName>
    <alternativeName>
        <fullName evidence="7">L-isoaspartyl protein carboxyl methyltransferase</fullName>
    </alternativeName>
    <alternativeName>
        <fullName evidence="7">Protein L-isoaspartyl methyltransferase</fullName>
    </alternativeName>
    <alternativeName>
        <fullName evidence="7">Protein-beta-aspartate methyltransferase</fullName>
        <shortName evidence="7">PIMT</shortName>
    </alternativeName>
</protein>
<dbReference type="Proteomes" id="UP000198648">
    <property type="component" value="Unassembled WGS sequence"/>
</dbReference>
<name>A0A1H8Z937_9FLAO</name>
<keyword evidence="5 7" id="KW-0808">Transferase</keyword>
<dbReference type="RefSeq" id="WP_091464838.1">
    <property type="nucleotide sequence ID" value="NZ_FOEI01000001.1"/>
</dbReference>
<proteinExistence type="inferred from homology"/>
<keyword evidence="9" id="KW-1185">Reference proteome</keyword>
<keyword evidence="3 7" id="KW-0963">Cytoplasm</keyword>
<comment type="subcellular location">
    <subcellularLocation>
        <location evidence="1 7">Cytoplasm</location>
    </subcellularLocation>
</comment>
<gene>
    <name evidence="7" type="primary">pcm</name>
    <name evidence="8" type="ORF">SAMN05444005_101566</name>
</gene>
<dbReference type="OrthoDB" id="9810066at2"/>
<evidence type="ECO:0000256" key="5">
    <source>
        <dbReference type="ARBA" id="ARBA00022679"/>
    </source>
</evidence>
<dbReference type="Gene3D" id="3.40.50.150">
    <property type="entry name" value="Vaccinia Virus protein VP39"/>
    <property type="match status" value="1"/>
</dbReference>
<dbReference type="InterPro" id="IPR029063">
    <property type="entry name" value="SAM-dependent_MTases_sf"/>
</dbReference>
<evidence type="ECO:0000256" key="6">
    <source>
        <dbReference type="ARBA" id="ARBA00022691"/>
    </source>
</evidence>
<comment type="catalytic activity">
    <reaction evidence="7">
        <text>[protein]-L-isoaspartate + S-adenosyl-L-methionine = [protein]-L-isoaspartate alpha-methyl ester + S-adenosyl-L-homocysteine</text>
        <dbReference type="Rhea" id="RHEA:12705"/>
        <dbReference type="Rhea" id="RHEA-COMP:12143"/>
        <dbReference type="Rhea" id="RHEA-COMP:12144"/>
        <dbReference type="ChEBI" id="CHEBI:57856"/>
        <dbReference type="ChEBI" id="CHEBI:59789"/>
        <dbReference type="ChEBI" id="CHEBI:90596"/>
        <dbReference type="ChEBI" id="CHEBI:90598"/>
        <dbReference type="EC" id="2.1.1.77"/>
    </reaction>
</comment>
<evidence type="ECO:0000256" key="3">
    <source>
        <dbReference type="ARBA" id="ARBA00022490"/>
    </source>
</evidence>
<comment type="function">
    <text evidence="7">Catalyzes the methyl esterification of L-isoaspartyl residues in peptides and proteins that result from spontaneous decomposition of normal L-aspartyl and L-asparaginyl residues. It plays a role in the repair and/or degradation of damaged proteins.</text>
</comment>
<dbReference type="SUPFAM" id="SSF53335">
    <property type="entry name" value="S-adenosyl-L-methionine-dependent methyltransferases"/>
    <property type="match status" value="1"/>
</dbReference>
<dbReference type="NCBIfam" id="NF001453">
    <property type="entry name" value="PRK00312.1"/>
    <property type="match status" value="1"/>
</dbReference>
<dbReference type="InterPro" id="IPR000682">
    <property type="entry name" value="PCMT"/>
</dbReference>
<sequence>MKDTAKHQGLRNQLVKQLEDKGIKDINVLNAIKKIPRHLFLNSSFEDFAYQDKAFPIGAGQTISQPYTVAFQSELLQVEKDHKILEIGTGSGYQTAVLVTLGAKVYSIERQNELFKTTKLLLPKLGIRPSHLTFGDGYKGLPQFAPFDSIIVTAGAPIIPQALLSQLKIGGRLVIPLGDDVQVMTLLVRKNETQFEKTEFGDFRFVPLLENKN</sequence>
<dbReference type="GO" id="GO:0030091">
    <property type="term" value="P:protein repair"/>
    <property type="evidence" value="ECO:0007669"/>
    <property type="project" value="UniProtKB-UniRule"/>
</dbReference>
<dbReference type="PANTHER" id="PTHR11579">
    <property type="entry name" value="PROTEIN-L-ISOASPARTATE O-METHYLTRANSFERASE"/>
    <property type="match status" value="1"/>
</dbReference>
<reference evidence="8 9" key="1">
    <citation type="submission" date="2016-10" db="EMBL/GenBank/DDBJ databases">
        <authorList>
            <person name="de Groot N.N."/>
        </authorList>
    </citation>
    <scope>NUCLEOTIDE SEQUENCE [LARGE SCALE GENOMIC DNA]</scope>
    <source>
        <strain evidence="8 9">DSM 27078</strain>
    </source>
</reference>
<evidence type="ECO:0000256" key="7">
    <source>
        <dbReference type="HAMAP-Rule" id="MF_00090"/>
    </source>
</evidence>
<dbReference type="HAMAP" id="MF_00090">
    <property type="entry name" value="PIMT"/>
    <property type="match status" value="1"/>
</dbReference>
<keyword evidence="4 7" id="KW-0489">Methyltransferase</keyword>
<dbReference type="EMBL" id="FOEI01000001">
    <property type="protein sequence ID" value="SEP60944.1"/>
    <property type="molecule type" value="Genomic_DNA"/>
</dbReference>
<dbReference type="GO" id="GO:0004719">
    <property type="term" value="F:protein-L-isoaspartate (D-aspartate) O-methyltransferase activity"/>
    <property type="evidence" value="ECO:0007669"/>
    <property type="project" value="UniProtKB-UniRule"/>
</dbReference>
<dbReference type="PROSITE" id="PS01279">
    <property type="entry name" value="PCMT"/>
    <property type="match status" value="1"/>
</dbReference>
<evidence type="ECO:0000256" key="2">
    <source>
        <dbReference type="ARBA" id="ARBA00005369"/>
    </source>
</evidence>
<accession>A0A1H8Z937</accession>
<dbReference type="GO" id="GO:0032259">
    <property type="term" value="P:methylation"/>
    <property type="evidence" value="ECO:0007669"/>
    <property type="project" value="UniProtKB-KW"/>
</dbReference>
<keyword evidence="6 7" id="KW-0949">S-adenosyl-L-methionine</keyword>
<dbReference type="NCBIfam" id="TIGR00080">
    <property type="entry name" value="pimt"/>
    <property type="match status" value="1"/>
</dbReference>
<dbReference type="Pfam" id="PF01135">
    <property type="entry name" value="PCMT"/>
    <property type="match status" value="1"/>
</dbReference>